<dbReference type="AlphaFoldDB" id="A0A318KYW4"/>
<dbReference type="Proteomes" id="UP000247555">
    <property type="component" value="Unassembled WGS sequence"/>
</dbReference>
<dbReference type="SUPFAM" id="SSF52540">
    <property type="entry name" value="P-loop containing nucleoside triphosphate hydrolases"/>
    <property type="match status" value="1"/>
</dbReference>
<accession>A0A318KYW4</accession>
<evidence type="ECO:0000259" key="1">
    <source>
        <dbReference type="Pfam" id="PF03205"/>
    </source>
</evidence>
<dbReference type="EMBL" id="QJKI01000001">
    <property type="protein sequence ID" value="PXX82088.1"/>
    <property type="molecule type" value="Genomic_DNA"/>
</dbReference>
<dbReference type="InterPro" id="IPR004435">
    <property type="entry name" value="MobB_dom"/>
</dbReference>
<dbReference type="GO" id="GO:0006777">
    <property type="term" value="P:Mo-molybdopterin cofactor biosynthetic process"/>
    <property type="evidence" value="ECO:0007669"/>
    <property type="project" value="InterPro"/>
</dbReference>
<organism evidence="2 3">
    <name type="scientific">Rivihabitans pingtungensis</name>
    <dbReference type="NCBI Taxonomy" id="1054498"/>
    <lineage>
        <taxon>Bacteria</taxon>
        <taxon>Pseudomonadati</taxon>
        <taxon>Pseudomonadota</taxon>
        <taxon>Betaproteobacteria</taxon>
        <taxon>Neisseriales</taxon>
        <taxon>Aquaspirillaceae</taxon>
        <taxon>Rivihabitans</taxon>
    </lineage>
</organism>
<protein>
    <submittedName>
        <fullName evidence="2">Molybdopterin guanine dinucleotide biosynthesis accessory protein MobB</fullName>
    </submittedName>
</protein>
<dbReference type="PANTHER" id="PTHR40072:SF1">
    <property type="entry name" value="MOLYBDOPTERIN-GUANINE DINUCLEOTIDE BIOSYNTHESIS ADAPTER PROTEIN"/>
    <property type="match status" value="1"/>
</dbReference>
<dbReference type="GO" id="GO:0005525">
    <property type="term" value="F:GTP binding"/>
    <property type="evidence" value="ECO:0007669"/>
    <property type="project" value="InterPro"/>
</dbReference>
<reference evidence="2 3" key="1">
    <citation type="submission" date="2018-05" db="EMBL/GenBank/DDBJ databases">
        <title>Genomic Encyclopedia of Type Strains, Phase IV (KMG-IV): sequencing the most valuable type-strain genomes for metagenomic binning, comparative biology and taxonomic classification.</title>
        <authorList>
            <person name="Goeker M."/>
        </authorList>
    </citation>
    <scope>NUCLEOTIDE SEQUENCE [LARGE SCALE GENOMIC DNA]</scope>
    <source>
        <strain evidence="2 3">DSM 29661</strain>
    </source>
</reference>
<dbReference type="InterPro" id="IPR052539">
    <property type="entry name" value="MGD_biosynthesis_adapter"/>
</dbReference>
<name>A0A318KYW4_9NEIS</name>
<dbReference type="Pfam" id="PF03205">
    <property type="entry name" value="MobB"/>
    <property type="match status" value="1"/>
</dbReference>
<proteinExistence type="predicted"/>
<evidence type="ECO:0000313" key="2">
    <source>
        <dbReference type="EMBL" id="PXX82088.1"/>
    </source>
</evidence>
<evidence type="ECO:0000313" key="3">
    <source>
        <dbReference type="Proteomes" id="UP000247555"/>
    </source>
</evidence>
<dbReference type="CDD" id="cd03116">
    <property type="entry name" value="MobB"/>
    <property type="match status" value="1"/>
</dbReference>
<dbReference type="NCBIfam" id="TIGR00176">
    <property type="entry name" value="mobB"/>
    <property type="match status" value="1"/>
</dbReference>
<dbReference type="Gene3D" id="3.40.50.300">
    <property type="entry name" value="P-loop containing nucleotide triphosphate hydrolases"/>
    <property type="match status" value="1"/>
</dbReference>
<dbReference type="OrthoDB" id="9804758at2"/>
<dbReference type="InterPro" id="IPR027417">
    <property type="entry name" value="P-loop_NTPase"/>
</dbReference>
<gene>
    <name evidence="2" type="ORF">DFR34_101322</name>
</gene>
<comment type="caution">
    <text evidence="2">The sequence shown here is derived from an EMBL/GenBank/DDBJ whole genome shotgun (WGS) entry which is preliminary data.</text>
</comment>
<feature type="domain" description="Molybdopterin-guanine dinucleotide biosynthesis protein B (MobB)" evidence="1">
    <location>
        <begin position="3"/>
        <end position="136"/>
    </location>
</feature>
<dbReference type="RefSeq" id="WP_110389482.1">
    <property type="nucleotide sequence ID" value="NZ_QJKI01000001.1"/>
</dbReference>
<dbReference type="PANTHER" id="PTHR40072">
    <property type="entry name" value="MOLYBDOPTERIN-GUANINE DINUCLEOTIDE BIOSYNTHESIS ADAPTER PROTEIN-RELATED"/>
    <property type="match status" value="1"/>
</dbReference>
<keyword evidence="3" id="KW-1185">Reference proteome</keyword>
<sequence length="165" mass="18201">MKVLAFVGYSGSGKTTLLEKLIARLSADGVDLAVIKHTHHDVDPDEIGRDSWRHRHAGARQVMLAAARRRMLIEELPAANDLPLAEHLAALRPCQLVLVEGFKHERGLAKVEVFDPALSRPALYLTDPDVLAVACDMPLPDCPLPRFSRHDVEGILQLIHKSVLS</sequence>